<feature type="region of interest" description="Disordered" evidence="1">
    <location>
        <begin position="61"/>
        <end position="96"/>
    </location>
</feature>
<feature type="compositionally biased region" description="Basic and acidic residues" evidence="1">
    <location>
        <begin position="63"/>
        <end position="85"/>
    </location>
</feature>
<dbReference type="Proteomes" id="UP000095287">
    <property type="component" value="Unplaced"/>
</dbReference>
<dbReference type="WBParaSite" id="L893_g1039.t1">
    <property type="protein sequence ID" value="L893_g1039.t1"/>
    <property type="gene ID" value="L893_g1039"/>
</dbReference>
<accession>A0A1I7XX62</accession>
<dbReference type="AlphaFoldDB" id="A0A1I7XX62"/>
<proteinExistence type="predicted"/>
<evidence type="ECO:0000256" key="1">
    <source>
        <dbReference type="SAM" id="MobiDB-lite"/>
    </source>
</evidence>
<keyword evidence="2" id="KW-1185">Reference proteome</keyword>
<sequence>MAHVTIAKDTHQVCERESARSPARIRVAVAASRLSALFLFSAIQIWPTAVGNKGAAHNTFYKSHTEGKEPQRGDIAAETRWDRPGGRHPGGLTASD</sequence>
<protein>
    <submittedName>
        <fullName evidence="3">Transmembrane protein</fullName>
    </submittedName>
</protein>
<evidence type="ECO:0000313" key="3">
    <source>
        <dbReference type="WBParaSite" id="L893_g1039.t1"/>
    </source>
</evidence>
<organism evidence="2 3">
    <name type="scientific">Steinernema glaseri</name>
    <dbReference type="NCBI Taxonomy" id="37863"/>
    <lineage>
        <taxon>Eukaryota</taxon>
        <taxon>Metazoa</taxon>
        <taxon>Ecdysozoa</taxon>
        <taxon>Nematoda</taxon>
        <taxon>Chromadorea</taxon>
        <taxon>Rhabditida</taxon>
        <taxon>Tylenchina</taxon>
        <taxon>Panagrolaimomorpha</taxon>
        <taxon>Strongyloidoidea</taxon>
        <taxon>Steinernematidae</taxon>
        <taxon>Steinernema</taxon>
    </lineage>
</organism>
<name>A0A1I7XX62_9BILA</name>
<reference evidence="3" key="1">
    <citation type="submission" date="2016-11" db="UniProtKB">
        <authorList>
            <consortium name="WormBaseParasite"/>
        </authorList>
    </citation>
    <scope>IDENTIFICATION</scope>
</reference>
<evidence type="ECO:0000313" key="2">
    <source>
        <dbReference type="Proteomes" id="UP000095287"/>
    </source>
</evidence>